<evidence type="ECO:0000256" key="7">
    <source>
        <dbReference type="ARBA" id="ARBA00039751"/>
    </source>
</evidence>
<evidence type="ECO:0000256" key="9">
    <source>
        <dbReference type="SAM" id="SignalP"/>
    </source>
</evidence>
<dbReference type="Gene3D" id="3.40.50.720">
    <property type="entry name" value="NAD(P)-binding Rossmann-like Domain"/>
    <property type="match status" value="2"/>
</dbReference>
<dbReference type="PROSITE" id="PS51257">
    <property type="entry name" value="PROKAR_LIPOPROTEIN"/>
    <property type="match status" value="1"/>
</dbReference>
<protein>
    <recommendedName>
        <fullName evidence="7">D-amino-acid oxidase</fullName>
        <ecNumber evidence="6">1.4.3.3</ecNumber>
    </recommendedName>
</protein>
<organism evidence="11 12">
    <name type="scientific">OM182 bacterium</name>
    <dbReference type="NCBI Taxonomy" id="2510334"/>
    <lineage>
        <taxon>Bacteria</taxon>
        <taxon>Pseudomonadati</taxon>
        <taxon>Pseudomonadota</taxon>
        <taxon>Gammaproteobacteria</taxon>
        <taxon>OMG group</taxon>
        <taxon>OM182 clade</taxon>
    </lineage>
</organism>
<evidence type="ECO:0000313" key="11">
    <source>
        <dbReference type="EMBL" id="RZO76451.1"/>
    </source>
</evidence>
<evidence type="ECO:0000256" key="2">
    <source>
        <dbReference type="ARBA" id="ARBA00006730"/>
    </source>
</evidence>
<evidence type="ECO:0000256" key="6">
    <source>
        <dbReference type="ARBA" id="ARBA00039101"/>
    </source>
</evidence>
<evidence type="ECO:0000313" key="12">
    <source>
        <dbReference type="Proteomes" id="UP000320404"/>
    </source>
</evidence>
<reference evidence="11 12" key="1">
    <citation type="submission" date="2019-02" db="EMBL/GenBank/DDBJ databases">
        <title>Prokaryotic population dynamics and viral predation in marine succession experiment using metagenomics: the confinement effect.</title>
        <authorList>
            <person name="Haro-Moreno J.M."/>
            <person name="Rodriguez-Valera F."/>
            <person name="Lopez-Perez M."/>
        </authorList>
    </citation>
    <scope>NUCLEOTIDE SEQUENCE [LARGE SCALE GENOMIC DNA]</scope>
    <source>
        <strain evidence="11">MED-G158</strain>
    </source>
</reference>
<dbReference type="Gene3D" id="3.30.9.10">
    <property type="entry name" value="D-Amino Acid Oxidase, subunit A, domain 2"/>
    <property type="match status" value="1"/>
</dbReference>
<dbReference type="PANTHER" id="PTHR11530:SF11">
    <property type="entry name" value="D-ASPARTATE OXIDASE"/>
    <property type="match status" value="1"/>
</dbReference>
<keyword evidence="5" id="KW-0560">Oxidoreductase</keyword>
<sequence>MPSRRTVIKSLAAAAMPMLAGCALPSAGKRANYTLSGTALRRVNVSEERIIRTVAGLRPFRRNGFNVSAERRNDKVLVHNYGHGGGGITLSWGSSHLAMELALATPHKQAAVLGCGALGLTAARLMQDRGWDVTIFARDLPPHTTSNIAGGQWSATSVYERTSVNPRFMGQFEQAQAHSYRYFQNLVGSKYGVRWITNYSILGDEAPDAQPSLPERYPQFYPQRAILGAGEHPFPVERVHHYDTMLVEPAVFLPALMQDFFNAGGKMEVREFHSADELMTMNEPVIINCTGLGAKALFDDDNMMPIKGQLSFLLPQSEVNYIIVGNGGLYMFPRSDGVLLGGTYERDVYDATPDLSKVPDIVAGHRRFFNAMDDPWS</sequence>
<dbReference type="Proteomes" id="UP000320404">
    <property type="component" value="Unassembled WGS sequence"/>
</dbReference>
<dbReference type="EMBL" id="SHAH01000030">
    <property type="protein sequence ID" value="RZO76451.1"/>
    <property type="molecule type" value="Genomic_DNA"/>
</dbReference>
<proteinExistence type="inferred from homology"/>
<dbReference type="PROSITE" id="PS51318">
    <property type="entry name" value="TAT"/>
    <property type="match status" value="1"/>
</dbReference>
<comment type="similarity">
    <text evidence="2">Belongs to the DAMOX/DASOX family.</text>
</comment>
<dbReference type="GO" id="GO:0005737">
    <property type="term" value="C:cytoplasm"/>
    <property type="evidence" value="ECO:0007669"/>
    <property type="project" value="TreeGrafter"/>
</dbReference>
<dbReference type="EC" id="1.4.3.3" evidence="6"/>
<comment type="cofactor">
    <cofactor evidence="1">
        <name>FAD</name>
        <dbReference type="ChEBI" id="CHEBI:57692"/>
    </cofactor>
</comment>
<evidence type="ECO:0000256" key="8">
    <source>
        <dbReference type="ARBA" id="ARBA00049547"/>
    </source>
</evidence>
<feature type="domain" description="FAD dependent oxidoreductase" evidence="10">
    <location>
        <begin position="110"/>
        <end position="371"/>
    </location>
</feature>
<keyword evidence="3" id="KW-0285">Flavoprotein</keyword>
<name>A0A520S200_9GAMM</name>
<dbReference type="AlphaFoldDB" id="A0A520S200"/>
<evidence type="ECO:0000256" key="5">
    <source>
        <dbReference type="ARBA" id="ARBA00023002"/>
    </source>
</evidence>
<keyword evidence="9" id="KW-0732">Signal</keyword>
<evidence type="ECO:0000256" key="4">
    <source>
        <dbReference type="ARBA" id="ARBA00022827"/>
    </source>
</evidence>
<keyword evidence="4" id="KW-0274">FAD</keyword>
<gene>
    <name evidence="11" type="ORF">EVA69_02910</name>
</gene>
<dbReference type="Pfam" id="PF01266">
    <property type="entry name" value="DAO"/>
    <property type="match status" value="1"/>
</dbReference>
<evidence type="ECO:0000256" key="3">
    <source>
        <dbReference type="ARBA" id="ARBA00022630"/>
    </source>
</evidence>
<dbReference type="PANTHER" id="PTHR11530">
    <property type="entry name" value="D-AMINO ACID OXIDASE"/>
    <property type="match status" value="1"/>
</dbReference>
<dbReference type="GO" id="GO:0019478">
    <property type="term" value="P:D-amino acid catabolic process"/>
    <property type="evidence" value="ECO:0007669"/>
    <property type="project" value="TreeGrafter"/>
</dbReference>
<dbReference type="SUPFAM" id="SSF51971">
    <property type="entry name" value="Nucleotide-binding domain"/>
    <property type="match status" value="1"/>
</dbReference>
<dbReference type="SUPFAM" id="SSF54373">
    <property type="entry name" value="FAD-linked reductases, C-terminal domain"/>
    <property type="match status" value="1"/>
</dbReference>
<comment type="catalytic activity">
    <reaction evidence="8">
        <text>a D-alpha-amino acid + O2 + H2O = a 2-oxocarboxylate + H2O2 + NH4(+)</text>
        <dbReference type="Rhea" id="RHEA:21816"/>
        <dbReference type="ChEBI" id="CHEBI:15377"/>
        <dbReference type="ChEBI" id="CHEBI:15379"/>
        <dbReference type="ChEBI" id="CHEBI:16240"/>
        <dbReference type="ChEBI" id="CHEBI:28938"/>
        <dbReference type="ChEBI" id="CHEBI:35179"/>
        <dbReference type="ChEBI" id="CHEBI:59871"/>
        <dbReference type="EC" id="1.4.3.3"/>
    </reaction>
    <physiologicalReaction direction="left-to-right" evidence="8">
        <dbReference type="Rhea" id="RHEA:21817"/>
    </physiologicalReaction>
</comment>
<dbReference type="InterPro" id="IPR006311">
    <property type="entry name" value="TAT_signal"/>
</dbReference>
<dbReference type="InterPro" id="IPR006076">
    <property type="entry name" value="FAD-dep_OxRdtase"/>
</dbReference>
<accession>A0A520S200</accession>
<evidence type="ECO:0000259" key="10">
    <source>
        <dbReference type="Pfam" id="PF01266"/>
    </source>
</evidence>
<dbReference type="GO" id="GO:0071949">
    <property type="term" value="F:FAD binding"/>
    <property type="evidence" value="ECO:0007669"/>
    <property type="project" value="InterPro"/>
</dbReference>
<evidence type="ECO:0000256" key="1">
    <source>
        <dbReference type="ARBA" id="ARBA00001974"/>
    </source>
</evidence>
<feature type="signal peptide" evidence="9">
    <location>
        <begin position="1"/>
        <end position="20"/>
    </location>
</feature>
<feature type="chain" id="PRO_5021788281" description="D-amino-acid oxidase" evidence="9">
    <location>
        <begin position="21"/>
        <end position="377"/>
    </location>
</feature>
<comment type="caution">
    <text evidence="11">The sequence shown here is derived from an EMBL/GenBank/DDBJ whole genome shotgun (WGS) entry which is preliminary data.</text>
</comment>
<dbReference type="InterPro" id="IPR023209">
    <property type="entry name" value="DAO"/>
</dbReference>
<dbReference type="GO" id="GO:0003884">
    <property type="term" value="F:D-amino-acid oxidase activity"/>
    <property type="evidence" value="ECO:0007669"/>
    <property type="project" value="UniProtKB-EC"/>
</dbReference>